<dbReference type="OrthoDB" id="264512at2"/>
<name>A0A1U7CWP9_9BACT</name>
<evidence type="ECO:0000313" key="10">
    <source>
        <dbReference type="EMBL" id="APW63364.1"/>
    </source>
</evidence>
<evidence type="ECO:0000256" key="8">
    <source>
        <dbReference type="SAM" id="Phobius"/>
    </source>
</evidence>
<evidence type="ECO:0000256" key="7">
    <source>
        <dbReference type="ARBA" id="ARBA00023136"/>
    </source>
</evidence>
<dbReference type="AlphaFoldDB" id="A0A1U7CWP9"/>
<dbReference type="GO" id="GO:0016763">
    <property type="term" value="F:pentosyltransferase activity"/>
    <property type="evidence" value="ECO:0007669"/>
    <property type="project" value="TreeGrafter"/>
</dbReference>
<keyword evidence="2" id="KW-1003">Cell membrane</keyword>
<evidence type="ECO:0000256" key="1">
    <source>
        <dbReference type="ARBA" id="ARBA00004651"/>
    </source>
</evidence>
<proteinExistence type="predicted"/>
<feature type="transmembrane region" description="Helical" evidence="8">
    <location>
        <begin position="256"/>
        <end position="276"/>
    </location>
</feature>
<feature type="transmembrane region" description="Helical" evidence="8">
    <location>
        <begin position="168"/>
        <end position="193"/>
    </location>
</feature>
<organism evidence="10 11">
    <name type="scientific">Paludisphaera borealis</name>
    <dbReference type="NCBI Taxonomy" id="1387353"/>
    <lineage>
        <taxon>Bacteria</taxon>
        <taxon>Pseudomonadati</taxon>
        <taxon>Planctomycetota</taxon>
        <taxon>Planctomycetia</taxon>
        <taxon>Isosphaerales</taxon>
        <taxon>Isosphaeraceae</taxon>
        <taxon>Paludisphaera</taxon>
    </lineage>
</organism>
<evidence type="ECO:0000256" key="2">
    <source>
        <dbReference type="ARBA" id="ARBA00022475"/>
    </source>
</evidence>
<feature type="transmembrane region" description="Helical" evidence="8">
    <location>
        <begin position="312"/>
        <end position="332"/>
    </location>
</feature>
<evidence type="ECO:0000259" key="9">
    <source>
        <dbReference type="Pfam" id="PF13231"/>
    </source>
</evidence>
<dbReference type="InterPro" id="IPR050297">
    <property type="entry name" value="LipidA_mod_glycosyltrf_83"/>
</dbReference>
<gene>
    <name evidence="10" type="ORF">BSF38_04929</name>
</gene>
<dbReference type="PANTHER" id="PTHR33908:SF11">
    <property type="entry name" value="MEMBRANE PROTEIN"/>
    <property type="match status" value="1"/>
</dbReference>
<dbReference type="RefSeq" id="WP_099092028.1">
    <property type="nucleotide sequence ID" value="NZ_CP019082.1"/>
</dbReference>
<dbReference type="InterPro" id="IPR038731">
    <property type="entry name" value="RgtA/B/C-like"/>
</dbReference>
<dbReference type="Proteomes" id="UP000186309">
    <property type="component" value="Chromosome"/>
</dbReference>
<keyword evidence="5 8" id="KW-0812">Transmembrane</keyword>
<evidence type="ECO:0000256" key="3">
    <source>
        <dbReference type="ARBA" id="ARBA00022676"/>
    </source>
</evidence>
<keyword evidence="4" id="KW-0808">Transferase</keyword>
<dbReference type="GO" id="GO:0009103">
    <property type="term" value="P:lipopolysaccharide biosynthetic process"/>
    <property type="evidence" value="ECO:0007669"/>
    <property type="project" value="UniProtKB-ARBA"/>
</dbReference>
<dbReference type="KEGG" id="pbor:BSF38_04929"/>
<accession>A0A1U7CWP9</accession>
<sequence length="487" mass="53170">MTWPLGLVLTLGLVIRGLHLGQPIVENYVGRQIPTAMVARNLDRGSGFLRPQLDTAPFPNFFVVEPPIYQGLVVGLRSLSGWPLEVCGRLISDLATTLGAWGVFILVDRRAGRTSAVAAAAAFSMLPITIRYGRAFQPDALMLGACTAGLACWDRATSGNRRWLALGWLLLATGLAAKVIAAFLLPVALLAVFRNRNWRVVALVLSMLVPALLWYLWADHLVGGSTGSKASADNRAIWMRLVGLSALANGETWSHIVRFLAIRAFTPAGLVVAVWGLWPRSDCGRTGLIWWSWAAFALATMAMVAQKLHHEYYWLCLAPVVAAGLGCAWSRIATRGDRLAWGSALVFGVLCVGFSASTWRTPEEWKSLDRAGEAAAASTPPGDWIVAPEPLLYQANRRGCRLEFTPRAAERAAAEWGTGAKVGDPLDLIEFYRTQGARWVADVGAVAGDARRMALHEGIRRRYKIWMDRPDFLLAELISPEPRGHAD</sequence>
<keyword evidence="3" id="KW-0328">Glycosyltransferase</keyword>
<keyword evidence="6 8" id="KW-1133">Transmembrane helix</keyword>
<evidence type="ECO:0000256" key="6">
    <source>
        <dbReference type="ARBA" id="ARBA00022989"/>
    </source>
</evidence>
<feature type="transmembrane region" description="Helical" evidence="8">
    <location>
        <begin position="200"/>
        <end position="217"/>
    </location>
</feature>
<evidence type="ECO:0000313" key="11">
    <source>
        <dbReference type="Proteomes" id="UP000186309"/>
    </source>
</evidence>
<keyword evidence="7 8" id="KW-0472">Membrane</keyword>
<feature type="transmembrane region" description="Helical" evidence="8">
    <location>
        <begin position="339"/>
        <end position="359"/>
    </location>
</feature>
<keyword evidence="11" id="KW-1185">Reference proteome</keyword>
<feature type="transmembrane region" description="Helical" evidence="8">
    <location>
        <begin position="288"/>
        <end position="306"/>
    </location>
</feature>
<dbReference type="STRING" id="1387353.BSF38_04929"/>
<dbReference type="PANTHER" id="PTHR33908">
    <property type="entry name" value="MANNOSYLTRANSFERASE YKCB-RELATED"/>
    <property type="match status" value="1"/>
</dbReference>
<evidence type="ECO:0000256" key="4">
    <source>
        <dbReference type="ARBA" id="ARBA00022679"/>
    </source>
</evidence>
<dbReference type="Pfam" id="PF13231">
    <property type="entry name" value="PMT_2"/>
    <property type="match status" value="1"/>
</dbReference>
<evidence type="ECO:0000256" key="5">
    <source>
        <dbReference type="ARBA" id="ARBA00022692"/>
    </source>
</evidence>
<dbReference type="EMBL" id="CP019082">
    <property type="protein sequence ID" value="APW63364.1"/>
    <property type="molecule type" value="Genomic_DNA"/>
</dbReference>
<protein>
    <recommendedName>
        <fullName evidence="9">Glycosyltransferase RgtA/B/C/D-like domain-containing protein</fullName>
    </recommendedName>
</protein>
<reference evidence="11" key="1">
    <citation type="submission" date="2016-12" db="EMBL/GenBank/DDBJ databases">
        <title>Comparative genomics of four Isosphaeraceae planctomycetes: a common pool of plasmids and glycoside hydrolase genes.</title>
        <authorList>
            <person name="Ivanova A."/>
        </authorList>
    </citation>
    <scope>NUCLEOTIDE SEQUENCE [LARGE SCALE GENOMIC DNA]</scope>
    <source>
        <strain evidence="11">PX4</strain>
    </source>
</reference>
<dbReference type="GO" id="GO:0005886">
    <property type="term" value="C:plasma membrane"/>
    <property type="evidence" value="ECO:0007669"/>
    <property type="project" value="UniProtKB-SubCell"/>
</dbReference>
<comment type="subcellular location">
    <subcellularLocation>
        <location evidence="1">Cell membrane</location>
        <topology evidence="1">Multi-pass membrane protein</topology>
    </subcellularLocation>
</comment>
<feature type="domain" description="Glycosyltransferase RgtA/B/C/D-like" evidence="9">
    <location>
        <begin position="85"/>
        <end position="214"/>
    </location>
</feature>